<dbReference type="Proteomes" id="UP001153076">
    <property type="component" value="Unassembled WGS sequence"/>
</dbReference>
<name>A0A9Q1GVK5_9CARY</name>
<gene>
    <name evidence="2" type="ORF">Cgig2_017109</name>
</gene>
<proteinExistence type="predicted"/>
<keyword evidence="3" id="KW-1185">Reference proteome</keyword>
<organism evidence="2 3">
    <name type="scientific">Carnegiea gigantea</name>
    <dbReference type="NCBI Taxonomy" id="171969"/>
    <lineage>
        <taxon>Eukaryota</taxon>
        <taxon>Viridiplantae</taxon>
        <taxon>Streptophyta</taxon>
        <taxon>Embryophyta</taxon>
        <taxon>Tracheophyta</taxon>
        <taxon>Spermatophyta</taxon>
        <taxon>Magnoliopsida</taxon>
        <taxon>eudicotyledons</taxon>
        <taxon>Gunneridae</taxon>
        <taxon>Pentapetalae</taxon>
        <taxon>Caryophyllales</taxon>
        <taxon>Cactineae</taxon>
        <taxon>Cactaceae</taxon>
        <taxon>Cactoideae</taxon>
        <taxon>Echinocereeae</taxon>
        <taxon>Carnegiea</taxon>
    </lineage>
</organism>
<feature type="region of interest" description="Disordered" evidence="1">
    <location>
        <begin position="1"/>
        <end position="31"/>
    </location>
</feature>
<comment type="caution">
    <text evidence="2">The sequence shown here is derived from an EMBL/GenBank/DDBJ whole genome shotgun (WGS) entry which is preliminary data.</text>
</comment>
<feature type="region of interest" description="Disordered" evidence="1">
    <location>
        <begin position="43"/>
        <end position="64"/>
    </location>
</feature>
<sequence>MTIAPITRQPVEVMKGTPNASGEQEATNSKKLKLTKEVLPEKHDEKCLGATKTPEKLEEVEPSDALKKREPLFDDCGNKEATRVSIATLKPRERLKMNVINIWSSILNDRERKRDLATPTRFFISCDQSVRSSHSTYCSIITTLVIMTEIISY</sequence>
<evidence type="ECO:0000313" key="2">
    <source>
        <dbReference type="EMBL" id="KAJ8426181.1"/>
    </source>
</evidence>
<dbReference type="AlphaFoldDB" id="A0A9Q1GVK5"/>
<accession>A0A9Q1GVK5</accession>
<evidence type="ECO:0000313" key="3">
    <source>
        <dbReference type="Proteomes" id="UP001153076"/>
    </source>
</evidence>
<protein>
    <submittedName>
        <fullName evidence="2">Uncharacterized protein</fullName>
    </submittedName>
</protein>
<evidence type="ECO:0000256" key="1">
    <source>
        <dbReference type="SAM" id="MobiDB-lite"/>
    </source>
</evidence>
<feature type="compositionally biased region" description="Polar residues" evidence="1">
    <location>
        <begin position="18"/>
        <end position="29"/>
    </location>
</feature>
<dbReference type="EMBL" id="JAKOGI010001337">
    <property type="protein sequence ID" value="KAJ8426181.1"/>
    <property type="molecule type" value="Genomic_DNA"/>
</dbReference>
<reference evidence="2" key="1">
    <citation type="submission" date="2022-04" db="EMBL/GenBank/DDBJ databases">
        <title>Carnegiea gigantea Genome sequencing and assembly v2.</title>
        <authorList>
            <person name="Copetti D."/>
            <person name="Sanderson M.J."/>
            <person name="Burquez A."/>
            <person name="Wojciechowski M.F."/>
        </authorList>
    </citation>
    <scope>NUCLEOTIDE SEQUENCE</scope>
    <source>
        <strain evidence="2">SGP5-SGP5p</strain>
        <tissue evidence="2">Aerial part</tissue>
    </source>
</reference>